<protein>
    <recommendedName>
        <fullName evidence="3">EF-hand domain-containing protein</fullName>
    </recommendedName>
</protein>
<keyword evidence="2" id="KW-0106">Calcium</keyword>
<dbReference type="InterPro" id="IPR011992">
    <property type="entry name" value="EF-hand-dom_pair"/>
</dbReference>
<dbReference type="Gene3D" id="1.10.238.10">
    <property type="entry name" value="EF-hand"/>
    <property type="match status" value="2"/>
</dbReference>
<keyword evidence="1" id="KW-0677">Repeat</keyword>
<dbReference type="GO" id="GO:0016460">
    <property type="term" value="C:myosin II complex"/>
    <property type="evidence" value="ECO:0000318"/>
    <property type="project" value="GO_Central"/>
</dbReference>
<accession>A0A7M7T596</accession>
<sequence length="150" mass="16743">MAASLLFTEEQLKVFKKGFSAFDIIGDGTITTKDLDTAMRSVGQRFTEAELLKKTSQVVVGEDGIGYIAYSEFLTMIADKMRNKVSQYNKAFRDADKDGNRLVCAADLRQAMLTVNQPMTEEDINAMIKKADSNNDGMIDYKELVTMIFA</sequence>
<name>A0A7M7T596_STRPU</name>
<dbReference type="OrthoDB" id="26525at2759"/>
<dbReference type="PANTHER" id="PTHR23048">
    <property type="entry name" value="MYOSIN LIGHT CHAIN 1, 3"/>
    <property type="match status" value="1"/>
</dbReference>
<dbReference type="AlphaFoldDB" id="A0A7M7T596"/>
<evidence type="ECO:0000313" key="5">
    <source>
        <dbReference type="Proteomes" id="UP000007110"/>
    </source>
</evidence>
<dbReference type="InterPro" id="IPR018247">
    <property type="entry name" value="EF_Hand_1_Ca_BS"/>
</dbReference>
<dbReference type="InParanoid" id="A0A7M7T596"/>
<dbReference type="InterPro" id="IPR050230">
    <property type="entry name" value="CALM/Myosin/TropC-like"/>
</dbReference>
<dbReference type="FunFam" id="1.10.238.10:FF:000527">
    <property type="entry name" value="Calmodulin-3"/>
    <property type="match status" value="1"/>
</dbReference>
<keyword evidence="5" id="KW-1185">Reference proteome</keyword>
<organism evidence="4 5">
    <name type="scientific">Strongylocentrotus purpuratus</name>
    <name type="common">Purple sea urchin</name>
    <dbReference type="NCBI Taxonomy" id="7668"/>
    <lineage>
        <taxon>Eukaryota</taxon>
        <taxon>Metazoa</taxon>
        <taxon>Echinodermata</taxon>
        <taxon>Eleutherozoa</taxon>
        <taxon>Echinozoa</taxon>
        <taxon>Echinoidea</taxon>
        <taxon>Euechinoidea</taxon>
        <taxon>Echinacea</taxon>
        <taxon>Camarodonta</taxon>
        <taxon>Echinidea</taxon>
        <taxon>Strongylocentrotidae</taxon>
        <taxon>Strongylocentrotus</taxon>
    </lineage>
</organism>
<dbReference type="PANTHER" id="PTHR23048:SF0">
    <property type="entry name" value="CALMODULIN LIKE 3"/>
    <property type="match status" value="1"/>
</dbReference>
<dbReference type="Proteomes" id="UP000007110">
    <property type="component" value="Unassembled WGS sequence"/>
</dbReference>
<evidence type="ECO:0000256" key="2">
    <source>
        <dbReference type="ARBA" id="ARBA00022837"/>
    </source>
</evidence>
<dbReference type="EnsemblMetazoa" id="XM_030999047">
    <property type="protein sequence ID" value="XP_030854907"/>
    <property type="gene ID" value="LOC100891445"/>
</dbReference>
<dbReference type="InterPro" id="IPR002048">
    <property type="entry name" value="EF_hand_dom"/>
</dbReference>
<dbReference type="PROSITE" id="PS00018">
    <property type="entry name" value="EF_HAND_1"/>
    <property type="match status" value="2"/>
</dbReference>
<dbReference type="CDD" id="cd00051">
    <property type="entry name" value="EFh"/>
    <property type="match status" value="1"/>
</dbReference>
<reference evidence="5" key="1">
    <citation type="submission" date="2015-02" db="EMBL/GenBank/DDBJ databases">
        <title>Genome sequencing for Strongylocentrotus purpuratus.</title>
        <authorList>
            <person name="Murali S."/>
            <person name="Liu Y."/>
            <person name="Vee V."/>
            <person name="English A."/>
            <person name="Wang M."/>
            <person name="Skinner E."/>
            <person name="Han Y."/>
            <person name="Muzny D.M."/>
            <person name="Worley K.C."/>
            <person name="Gibbs R.A."/>
        </authorList>
    </citation>
    <scope>NUCLEOTIDE SEQUENCE</scope>
</reference>
<dbReference type="SMART" id="SM00054">
    <property type="entry name" value="EFh"/>
    <property type="match status" value="3"/>
</dbReference>
<evidence type="ECO:0000256" key="1">
    <source>
        <dbReference type="ARBA" id="ARBA00022737"/>
    </source>
</evidence>
<dbReference type="KEGG" id="spu:100891445"/>
<reference evidence="4" key="2">
    <citation type="submission" date="2021-01" db="UniProtKB">
        <authorList>
            <consortium name="EnsemblMetazoa"/>
        </authorList>
    </citation>
    <scope>IDENTIFICATION</scope>
</reference>
<dbReference type="RefSeq" id="XP_030854907.1">
    <property type="nucleotide sequence ID" value="XM_030999047.1"/>
</dbReference>
<dbReference type="PROSITE" id="PS50222">
    <property type="entry name" value="EF_HAND_2"/>
    <property type="match status" value="3"/>
</dbReference>
<feature type="domain" description="EF-hand" evidence="3">
    <location>
        <begin position="119"/>
        <end position="150"/>
    </location>
</feature>
<feature type="domain" description="EF-hand" evidence="3">
    <location>
        <begin position="10"/>
        <end position="45"/>
    </location>
</feature>
<evidence type="ECO:0000313" key="4">
    <source>
        <dbReference type="EnsemblMetazoa" id="XP_030854907"/>
    </source>
</evidence>
<dbReference type="Pfam" id="PF13499">
    <property type="entry name" value="EF-hand_7"/>
    <property type="match status" value="1"/>
</dbReference>
<evidence type="ECO:0000259" key="3">
    <source>
        <dbReference type="PROSITE" id="PS50222"/>
    </source>
</evidence>
<dbReference type="GeneID" id="100891445"/>
<dbReference type="SUPFAM" id="SSF47473">
    <property type="entry name" value="EF-hand"/>
    <property type="match status" value="1"/>
</dbReference>
<dbReference type="GO" id="GO:0005509">
    <property type="term" value="F:calcium ion binding"/>
    <property type="evidence" value="ECO:0007669"/>
    <property type="project" value="InterPro"/>
</dbReference>
<feature type="domain" description="EF-hand" evidence="3">
    <location>
        <begin position="83"/>
        <end position="118"/>
    </location>
</feature>
<proteinExistence type="predicted"/>